<dbReference type="InterPro" id="IPR020568">
    <property type="entry name" value="Ribosomal_Su5_D2-typ_SF"/>
</dbReference>
<accession>A0A4R2NV34</accession>
<comment type="caution">
    <text evidence="3">The sequence shown here is derived from an EMBL/GenBank/DDBJ whole genome shotgun (WGS) entry which is preliminary data.</text>
</comment>
<evidence type="ECO:0000313" key="3">
    <source>
        <dbReference type="EMBL" id="TCP25822.1"/>
    </source>
</evidence>
<comment type="similarity">
    <text evidence="1">Belongs to the IMPACT family.</text>
</comment>
<organism evidence="3 4">
    <name type="scientific">Tenacibaculum skagerrakense</name>
    <dbReference type="NCBI Taxonomy" id="186571"/>
    <lineage>
        <taxon>Bacteria</taxon>
        <taxon>Pseudomonadati</taxon>
        <taxon>Bacteroidota</taxon>
        <taxon>Flavobacteriia</taxon>
        <taxon>Flavobacteriales</taxon>
        <taxon>Flavobacteriaceae</taxon>
        <taxon>Tenacibaculum</taxon>
    </lineage>
</organism>
<dbReference type="GO" id="GO:0005737">
    <property type="term" value="C:cytoplasm"/>
    <property type="evidence" value="ECO:0007669"/>
    <property type="project" value="TreeGrafter"/>
</dbReference>
<dbReference type="Gene3D" id="3.30.230.30">
    <property type="entry name" value="Impact, N-terminal domain"/>
    <property type="match status" value="1"/>
</dbReference>
<proteinExistence type="inferred from homology"/>
<dbReference type="InterPro" id="IPR001498">
    <property type="entry name" value="Impact_N"/>
</dbReference>
<dbReference type="EMBL" id="SLXM01000003">
    <property type="protein sequence ID" value="TCP25822.1"/>
    <property type="molecule type" value="Genomic_DNA"/>
</dbReference>
<dbReference type="AlphaFoldDB" id="A0A4R2NV34"/>
<reference evidence="3 4" key="1">
    <citation type="submission" date="2019-03" db="EMBL/GenBank/DDBJ databases">
        <title>Genomic Encyclopedia of Type Strains, Phase IV (KMG-IV): sequencing the most valuable type-strain genomes for metagenomic binning, comparative biology and taxonomic classification.</title>
        <authorList>
            <person name="Goeker M."/>
        </authorList>
    </citation>
    <scope>NUCLEOTIDE SEQUENCE [LARGE SCALE GENOMIC DNA]</scope>
    <source>
        <strain evidence="3 4">DSM 14836</strain>
    </source>
</reference>
<dbReference type="GO" id="GO:0006446">
    <property type="term" value="P:regulation of translational initiation"/>
    <property type="evidence" value="ECO:0007669"/>
    <property type="project" value="TreeGrafter"/>
</dbReference>
<sequence>MEEKDTYKTLVKPSEETLFKDRNSKFFGYAFPVNSEEAIKECLEDLRKLHPSAGHHCYAWQLGTDDIRFRANDDGEPSNSAGQPIYGQIQAFDITNVLIVSVRYFGGTKLGVGGLINAYRTSAKLALEASEIIEKTINFQYKVTFGYDMMNKVQQVIKKNQLEIIDQKLELDCEYIVSVRKKEADTVQKMFESIFKVTINQI</sequence>
<dbReference type="OrthoDB" id="9813771at2"/>
<protein>
    <submittedName>
        <fullName evidence="3">Putative YigZ family protein</fullName>
    </submittedName>
</protein>
<feature type="domain" description="Impact N-terminal" evidence="2">
    <location>
        <begin position="22"/>
        <end position="127"/>
    </location>
</feature>
<evidence type="ECO:0000259" key="2">
    <source>
        <dbReference type="Pfam" id="PF01205"/>
    </source>
</evidence>
<dbReference type="RefSeq" id="WP_132794210.1">
    <property type="nucleotide sequence ID" value="NZ_SLXM01000003.1"/>
</dbReference>
<dbReference type="InterPro" id="IPR023582">
    <property type="entry name" value="Impact"/>
</dbReference>
<dbReference type="Pfam" id="PF01205">
    <property type="entry name" value="Impact_N"/>
    <property type="match status" value="1"/>
</dbReference>
<keyword evidence="4" id="KW-1185">Reference proteome</keyword>
<dbReference type="SUPFAM" id="SSF54211">
    <property type="entry name" value="Ribosomal protein S5 domain 2-like"/>
    <property type="match status" value="1"/>
</dbReference>
<dbReference type="Proteomes" id="UP000294564">
    <property type="component" value="Unassembled WGS sequence"/>
</dbReference>
<gene>
    <name evidence="3" type="ORF">EV195_103184</name>
</gene>
<name>A0A4R2NV34_9FLAO</name>
<dbReference type="PANTHER" id="PTHR16301:SF20">
    <property type="entry name" value="IMPACT FAMILY MEMBER YIGZ"/>
    <property type="match status" value="1"/>
</dbReference>
<evidence type="ECO:0000256" key="1">
    <source>
        <dbReference type="ARBA" id="ARBA00007665"/>
    </source>
</evidence>
<dbReference type="PANTHER" id="PTHR16301">
    <property type="entry name" value="IMPACT-RELATED"/>
    <property type="match status" value="1"/>
</dbReference>
<dbReference type="InterPro" id="IPR036956">
    <property type="entry name" value="Impact_N_sf"/>
</dbReference>
<evidence type="ECO:0000313" key="4">
    <source>
        <dbReference type="Proteomes" id="UP000294564"/>
    </source>
</evidence>